<accession>A0A381SI61</accession>
<evidence type="ECO:0000313" key="1">
    <source>
        <dbReference type="EMBL" id="SVA03750.1"/>
    </source>
</evidence>
<sequence>VRIGEKTITENEFIYRAEYTPRPAYCRGSTNIHKKIVLNSLIAEKLLALEAGEDNEFINSNNVQAYIKGRREQAMREILYTKDAYETVILDTTQILETLNLSGRTYSNTYVYFKDYATAKSFISNAPKLDNQITNQKFVFPTHENMQTRTVSWNETEHDSIFQALYTKPVTVNQVLGPIKIGNDNYLVLYVNGWKDTPIITDKQFQSRWRDISSYYKRRIAQRNYDEIINTVMRGRSIIFEQNTFFKFTDILASIYLDSGNNKEVDLNNILSPDVDKELKYSSSNNGQESLNQNTLFRLDGRIWTVDNFLEKLKSHPLVFRKKNIQNHEFGEQLKYAIIDVITNYYLTQKAYKSGYNNINSVQRIEQMWLDYINALYKKKQILSNSPMDSSIKSNSLQLIQIYLDPVVDSLQAKYSEFIEIDIDIYEDVVLSRIDMLVYQDNLPYPVKVPSFPLLTTDHILDYGSRKLYKGEAHIPN</sequence>
<organism evidence="1">
    <name type="scientific">marine metagenome</name>
    <dbReference type="NCBI Taxonomy" id="408172"/>
    <lineage>
        <taxon>unclassified sequences</taxon>
        <taxon>metagenomes</taxon>
        <taxon>ecological metagenomes</taxon>
    </lineage>
</organism>
<protein>
    <recommendedName>
        <fullName evidence="2">PpiC domain-containing protein</fullName>
    </recommendedName>
</protein>
<reference evidence="1" key="1">
    <citation type="submission" date="2018-05" db="EMBL/GenBank/DDBJ databases">
        <authorList>
            <person name="Lanie J.A."/>
            <person name="Ng W.-L."/>
            <person name="Kazmierczak K.M."/>
            <person name="Andrzejewski T.M."/>
            <person name="Davidsen T.M."/>
            <person name="Wayne K.J."/>
            <person name="Tettelin H."/>
            <person name="Glass J.I."/>
            <person name="Rusch D."/>
            <person name="Podicherti R."/>
            <person name="Tsui H.-C.T."/>
            <person name="Winkler M.E."/>
        </authorList>
    </citation>
    <scope>NUCLEOTIDE SEQUENCE</scope>
</reference>
<gene>
    <name evidence="1" type="ORF">METZ01_LOCUS56604</name>
</gene>
<proteinExistence type="predicted"/>
<dbReference type="AlphaFoldDB" id="A0A381SI61"/>
<feature type="non-terminal residue" evidence="1">
    <location>
        <position position="1"/>
    </location>
</feature>
<evidence type="ECO:0008006" key="2">
    <source>
        <dbReference type="Google" id="ProtNLM"/>
    </source>
</evidence>
<name>A0A381SI61_9ZZZZ</name>
<dbReference type="EMBL" id="UINC01003147">
    <property type="protein sequence ID" value="SVA03750.1"/>
    <property type="molecule type" value="Genomic_DNA"/>
</dbReference>